<evidence type="ECO:0000313" key="5">
    <source>
        <dbReference type="Proteomes" id="UP000032068"/>
    </source>
</evidence>
<feature type="domain" description="FecR N-terminal" evidence="3">
    <location>
        <begin position="6"/>
        <end position="47"/>
    </location>
</feature>
<feature type="domain" description="FecR protein" evidence="2">
    <location>
        <begin position="105"/>
        <end position="193"/>
    </location>
</feature>
<proteinExistence type="predicted"/>
<dbReference type="OrthoDB" id="9771237at2"/>
<evidence type="ECO:0000259" key="3">
    <source>
        <dbReference type="Pfam" id="PF16220"/>
    </source>
</evidence>
<dbReference type="Pfam" id="PF04773">
    <property type="entry name" value="FecR"/>
    <property type="match status" value="1"/>
</dbReference>
<evidence type="ECO:0000259" key="2">
    <source>
        <dbReference type="Pfam" id="PF04773"/>
    </source>
</evidence>
<dbReference type="RefSeq" id="WP_042553006.1">
    <property type="nucleotide sequence ID" value="NZ_JXQW01000013.1"/>
</dbReference>
<keyword evidence="1" id="KW-0472">Membrane</keyword>
<feature type="transmembrane region" description="Helical" evidence="1">
    <location>
        <begin position="73"/>
        <end position="93"/>
    </location>
</feature>
<organism evidence="4 5">
    <name type="scientific">Pseudomonas fulva</name>
    <dbReference type="NCBI Taxonomy" id="47880"/>
    <lineage>
        <taxon>Bacteria</taxon>
        <taxon>Pseudomonadati</taxon>
        <taxon>Pseudomonadota</taxon>
        <taxon>Gammaproteobacteria</taxon>
        <taxon>Pseudomonadales</taxon>
        <taxon>Pseudomonadaceae</taxon>
        <taxon>Pseudomonas</taxon>
    </lineage>
</organism>
<evidence type="ECO:0000313" key="4">
    <source>
        <dbReference type="EMBL" id="KIQ03305.1"/>
    </source>
</evidence>
<dbReference type="AlphaFoldDB" id="A0A0D0KXX7"/>
<dbReference type="GO" id="GO:0016989">
    <property type="term" value="F:sigma factor antagonist activity"/>
    <property type="evidence" value="ECO:0007669"/>
    <property type="project" value="TreeGrafter"/>
</dbReference>
<evidence type="ECO:0000256" key="1">
    <source>
        <dbReference type="SAM" id="Phobius"/>
    </source>
</evidence>
<sequence>MSARRREAAHWFARLLELPDDHPERQVFANWLAADPRNAQEFHSFKRLWGDFSSTDQTRALAGAMENVGRRRFLRNGMLGGLLLGGLGAWLLARHAARQELQLFTRIGALRRMQLADGSEVQMDADTRIQVLFDDRVRHLTLLRGRAIFDVRHDPQRPFVVDAGAAQVRVLGTRFVVETFDRRVQVSVARGRVAMTSGEQRIELGADQVGLYRESVGLRRSDRKAAGAFGFSSGSLVFEQADLGEVVAGLARYREKPLRLEQPVMPQTLTAVVQVADIEAFVQALPQLAGVRLQERADGTLLLPR</sequence>
<accession>A0A0D0KXX7</accession>
<dbReference type="InterPro" id="IPR006860">
    <property type="entry name" value="FecR"/>
</dbReference>
<dbReference type="PANTHER" id="PTHR30273">
    <property type="entry name" value="PERIPLASMIC SIGNAL SENSOR AND SIGMA FACTOR ACTIVATOR FECR-RELATED"/>
    <property type="match status" value="1"/>
</dbReference>
<dbReference type="Gene3D" id="2.60.120.1440">
    <property type="match status" value="1"/>
</dbReference>
<dbReference type="PANTHER" id="PTHR30273:SF2">
    <property type="entry name" value="PROTEIN FECR"/>
    <property type="match status" value="1"/>
</dbReference>
<dbReference type="Proteomes" id="UP000032068">
    <property type="component" value="Unassembled WGS sequence"/>
</dbReference>
<name>A0A0D0KXX7_9PSED</name>
<dbReference type="InterPro" id="IPR032623">
    <property type="entry name" value="FecR_N"/>
</dbReference>
<dbReference type="EMBL" id="JXQW01000013">
    <property type="protein sequence ID" value="KIQ03305.1"/>
    <property type="molecule type" value="Genomic_DNA"/>
</dbReference>
<dbReference type="InterPro" id="IPR012373">
    <property type="entry name" value="Ferrdict_sens_TM"/>
</dbReference>
<gene>
    <name evidence="4" type="ORF">RU08_06590</name>
</gene>
<dbReference type="Pfam" id="PF16220">
    <property type="entry name" value="DUF4880"/>
    <property type="match status" value="1"/>
</dbReference>
<keyword evidence="1" id="KW-1133">Transmembrane helix</keyword>
<dbReference type="PIRSF" id="PIRSF018266">
    <property type="entry name" value="FecR"/>
    <property type="match status" value="1"/>
</dbReference>
<protein>
    <recommendedName>
        <fullName evidence="6">Anti-FecI sigma factor, FecR</fullName>
    </recommendedName>
</protein>
<comment type="caution">
    <text evidence="4">The sequence shown here is derived from an EMBL/GenBank/DDBJ whole genome shotgun (WGS) entry which is preliminary data.</text>
</comment>
<reference evidence="4 5" key="1">
    <citation type="submission" date="2014-12" db="EMBL/GenBank/DDBJ databases">
        <title>16Stimator: statistical estimation of ribosomal gene copy numbers from draft genome assemblies.</title>
        <authorList>
            <person name="Perisin M.A."/>
            <person name="Vetter M."/>
            <person name="Gilbert J.A."/>
            <person name="Bergelson J."/>
        </authorList>
    </citation>
    <scope>NUCLEOTIDE SEQUENCE [LARGE SCALE GENOMIC DNA]</scope>
    <source>
        <strain evidence="4 5">MEJ086</strain>
    </source>
</reference>
<evidence type="ECO:0008006" key="6">
    <source>
        <dbReference type="Google" id="ProtNLM"/>
    </source>
</evidence>
<keyword evidence="1" id="KW-0812">Transmembrane</keyword>